<sequence length="59" mass="6972">MTKAKIDEIYRQIPEKERKELEDLAKLTPVRKTEASIKRLVVAYWTMKKLADGEHKSEK</sequence>
<evidence type="ECO:0000313" key="2">
    <source>
        <dbReference type="Proteomes" id="UP000178425"/>
    </source>
</evidence>
<comment type="caution">
    <text evidence="1">The sequence shown here is derived from an EMBL/GenBank/DDBJ whole genome shotgun (WGS) entry which is preliminary data.</text>
</comment>
<protein>
    <submittedName>
        <fullName evidence="1">Uncharacterized protein</fullName>
    </submittedName>
</protein>
<accession>A0A1F5WQU5</accession>
<proteinExistence type="predicted"/>
<reference evidence="1 2" key="1">
    <citation type="journal article" date="2016" name="Nat. Commun.">
        <title>Thousands of microbial genomes shed light on interconnected biogeochemical processes in an aquifer system.</title>
        <authorList>
            <person name="Anantharaman K."/>
            <person name="Brown C.T."/>
            <person name="Hug L.A."/>
            <person name="Sharon I."/>
            <person name="Castelle C.J."/>
            <person name="Probst A.J."/>
            <person name="Thomas B.C."/>
            <person name="Singh A."/>
            <person name="Wilkins M.J."/>
            <person name="Karaoz U."/>
            <person name="Brodie E.L."/>
            <person name="Williams K.H."/>
            <person name="Hubbard S.S."/>
            <person name="Banfield J.F."/>
        </authorList>
    </citation>
    <scope>NUCLEOTIDE SEQUENCE [LARGE SCALE GENOMIC DNA]</scope>
</reference>
<name>A0A1F5WQU5_9BACT</name>
<evidence type="ECO:0000313" key="1">
    <source>
        <dbReference type="EMBL" id="OGF77621.1"/>
    </source>
</evidence>
<organism evidence="1 2">
    <name type="scientific">Candidatus Giovannonibacteria bacterium RIFCSPHIGHO2_02_43_13</name>
    <dbReference type="NCBI Taxonomy" id="1798330"/>
    <lineage>
        <taxon>Bacteria</taxon>
        <taxon>Candidatus Giovannoniibacteriota</taxon>
    </lineage>
</organism>
<dbReference type="Proteomes" id="UP000178425">
    <property type="component" value="Unassembled WGS sequence"/>
</dbReference>
<gene>
    <name evidence="1" type="ORF">A2W54_00205</name>
</gene>
<dbReference type="AlphaFoldDB" id="A0A1F5WQU5"/>
<dbReference type="EMBL" id="MFHI01000038">
    <property type="protein sequence ID" value="OGF77621.1"/>
    <property type="molecule type" value="Genomic_DNA"/>
</dbReference>